<dbReference type="KEGG" id="spar:SPRG_00159"/>
<keyword evidence="2" id="KW-1185">Reference proteome</keyword>
<gene>
    <name evidence="1" type="ORF">SPRG_00159</name>
</gene>
<dbReference type="Proteomes" id="UP000030745">
    <property type="component" value="Unassembled WGS sequence"/>
</dbReference>
<dbReference type="RefSeq" id="XP_012193657.1">
    <property type="nucleotide sequence ID" value="XM_012338267.1"/>
</dbReference>
<sequence>MSFNSGSHPPTLLALSSSSSTRALYGTHPKSVDEAAPEDSIQTPVGRAVRSASPGIWAINYLLLEFDTLIRLLREKRTT</sequence>
<reference evidence="1 2" key="1">
    <citation type="journal article" date="2013" name="PLoS Genet.">
        <title>Distinctive expansion of potential virulence genes in the genome of the oomycete fish pathogen Saprolegnia parasitica.</title>
        <authorList>
            <person name="Jiang R.H."/>
            <person name="de Bruijn I."/>
            <person name="Haas B.J."/>
            <person name="Belmonte R."/>
            <person name="Lobach L."/>
            <person name="Christie J."/>
            <person name="van den Ackerveken G."/>
            <person name="Bottin A."/>
            <person name="Bulone V."/>
            <person name="Diaz-Moreno S.M."/>
            <person name="Dumas B."/>
            <person name="Fan L."/>
            <person name="Gaulin E."/>
            <person name="Govers F."/>
            <person name="Grenville-Briggs L.J."/>
            <person name="Horner N.R."/>
            <person name="Levin J.Z."/>
            <person name="Mammella M."/>
            <person name="Meijer H.J."/>
            <person name="Morris P."/>
            <person name="Nusbaum C."/>
            <person name="Oome S."/>
            <person name="Phillips A.J."/>
            <person name="van Rooyen D."/>
            <person name="Rzeszutek E."/>
            <person name="Saraiva M."/>
            <person name="Secombes C.J."/>
            <person name="Seidl M.F."/>
            <person name="Snel B."/>
            <person name="Stassen J.H."/>
            <person name="Sykes S."/>
            <person name="Tripathy S."/>
            <person name="van den Berg H."/>
            <person name="Vega-Arreguin J.C."/>
            <person name="Wawra S."/>
            <person name="Young S.K."/>
            <person name="Zeng Q."/>
            <person name="Dieguez-Uribeondo J."/>
            <person name="Russ C."/>
            <person name="Tyler B.M."/>
            <person name="van West P."/>
        </authorList>
    </citation>
    <scope>NUCLEOTIDE SEQUENCE [LARGE SCALE GENOMIC DNA]</scope>
    <source>
        <strain evidence="1 2">CBS 223.65</strain>
    </source>
</reference>
<protein>
    <submittedName>
        <fullName evidence="1">Uncharacterized protein</fullName>
    </submittedName>
</protein>
<evidence type="ECO:0000313" key="1">
    <source>
        <dbReference type="EMBL" id="KDO35310.1"/>
    </source>
</evidence>
<accession>A0A067D1E4</accession>
<dbReference type="GeneID" id="24122812"/>
<proteinExistence type="predicted"/>
<dbReference type="AlphaFoldDB" id="A0A067D1E4"/>
<organism evidence="1 2">
    <name type="scientific">Saprolegnia parasitica (strain CBS 223.65)</name>
    <dbReference type="NCBI Taxonomy" id="695850"/>
    <lineage>
        <taxon>Eukaryota</taxon>
        <taxon>Sar</taxon>
        <taxon>Stramenopiles</taxon>
        <taxon>Oomycota</taxon>
        <taxon>Saprolegniomycetes</taxon>
        <taxon>Saprolegniales</taxon>
        <taxon>Saprolegniaceae</taxon>
        <taxon>Saprolegnia</taxon>
    </lineage>
</organism>
<dbReference type="EMBL" id="KK583189">
    <property type="protein sequence ID" value="KDO35310.1"/>
    <property type="molecule type" value="Genomic_DNA"/>
</dbReference>
<evidence type="ECO:0000313" key="2">
    <source>
        <dbReference type="Proteomes" id="UP000030745"/>
    </source>
</evidence>
<dbReference type="VEuPathDB" id="FungiDB:SPRG_00159"/>
<name>A0A067D1E4_SAPPC</name>